<feature type="binding site" evidence="10">
    <location>
        <position position="449"/>
    </location>
    <ligand>
        <name>[4Fe-4S] cluster</name>
        <dbReference type="ChEBI" id="CHEBI:49883"/>
    </ligand>
</feature>
<dbReference type="InterPro" id="IPR007238">
    <property type="entry name" value="DNA_primase_lsu_euk/arc"/>
</dbReference>
<dbReference type="OrthoDB" id="421393at2759"/>
<evidence type="ECO:0000259" key="11">
    <source>
        <dbReference type="Pfam" id="PF04104"/>
    </source>
</evidence>
<dbReference type="GO" id="GO:0003899">
    <property type="term" value="F:DNA-directed RNA polymerase activity"/>
    <property type="evidence" value="ECO:0007669"/>
    <property type="project" value="EnsemblFungi"/>
</dbReference>
<evidence type="ECO:0000256" key="10">
    <source>
        <dbReference type="PIRSR" id="PIRSR009449-1"/>
    </source>
</evidence>
<dbReference type="STRING" id="1081109.A0A168BN59"/>
<dbReference type="GO" id="GO:0006270">
    <property type="term" value="P:DNA replication initiation"/>
    <property type="evidence" value="ECO:0007669"/>
    <property type="project" value="EnsemblFungi"/>
</dbReference>
<proteinExistence type="inferred from homology"/>
<evidence type="ECO:0000256" key="9">
    <source>
        <dbReference type="PIRNR" id="PIRNR009449"/>
    </source>
</evidence>
<comment type="cofactor">
    <cofactor evidence="9">
        <name>[4Fe-4S] cluster</name>
        <dbReference type="ChEBI" id="CHEBI:49883"/>
    </cofactor>
    <text evidence="9">Binds 1 [4Fe-4S] cluster.</text>
</comment>
<dbReference type="CDD" id="cd07322">
    <property type="entry name" value="PriL_PriS_Eukaryotic"/>
    <property type="match status" value="1"/>
</dbReference>
<comment type="similarity">
    <text evidence="1 9">Belongs to the eukaryotic-type primase large subunit family.</text>
</comment>
<sequence length="504" mass="58216">MLRQDFNRIEPKRRNVLDHRKKQFAVPQWKEAEYPHRLNFYADAPTADITLEQFEQWAIDRLRVLAELEACSFRNRSPAETATHMKTILDKYLALDNNASSAARTFAQRQKDHYSHFILRLAFSSTEDLRRRFARVETMLFRLRFNSDDLSERSAFVSSLDLDWWEAVTDDERRDYAADLAAMALGNNKKTTSSVEDDTWFKVDWERVPDLVEQRRVFLKKGKAFVPGREQSSMVVAEFSSRLEKQLELTARALPRLDEDDRLTPILNHLSKNFITPDAAYASNSSAPDGVQVSASSIDHLSQHFPACMSHLHRSLRRDAHLKHYGRLQYTLFLKGIGLSLEESLAFWRGAFHKITDDQYNKEYRYNVRHAFGDVGGDSNRRGGGYSPYTCQKILTEHPPGPGEAHGCPYRHFNLENLTALVQSMGVSDRSVLQGVKEDKDGQKYHMACNRVFEHLHKAEIKKAKDEGVMTSNQLETIVHPNEYYKRSVILKRLGKESEVKMEQ</sequence>
<dbReference type="PIRSF" id="PIRSF009449">
    <property type="entry name" value="DNA_primase_large_subunit"/>
    <property type="match status" value="1"/>
</dbReference>
<dbReference type="AlphaFoldDB" id="A0A168BN59"/>
<dbReference type="GO" id="GO:0005635">
    <property type="term" value="C:nuclear envelope"/>
    <property type="evidence" value="ECO:0007669"/>
    <property type="project" value="EnsemblFungi"/>
</dbReference>
<comment type="function">
    <text evidence="9">DNA primase is the polymerase that synthesizes small RNA primers for the Okazaki fragments made during discontinuous DNA replication.</text>
</comment>
<keyword evidence="2 9" id="KW-0004">4Fe-4S</keyword>
<dbReference type="Pfam" id="PF26466">
    <property type="entry name" value="DNA_primase_lrg_N"/>
    <property type="match status" value="1"/>
</dbReference>
<dbReference type="PANTHER" id="PTHR10537:SF3">
    <property type="entry name" value="DNA PRIMASE LARGE SUBUNIT"/>
    <property type="match status" value="1"/>
</dbReference>
<evidence type="ECO:0000256" key="3">
    <source>
        <dbReference type="ARBA" id="ARBA00022515"/>
    </source>
</evidence>
<accession>A0A168BN59</accession>
<dbReference type="InterPro" id="IPR058560">
    <property type="entry name" value="DNA_primase_C"/>
</dbReference>
<evidence type="ECO:0000313" key="12">
    <source>
        <dbReference type="EMBL" id="KZZ95516.1"/>
    </source>
</evidence>
<dbReference type="EMBL" id="AZGY01000009">
    <property type="protein sequence ID" value="KZZ95516.1"/>
    <property type="molecule type" value="Genomic_DNA"/>
</dbReference>
<evidence type="ECO:0000256" key="1">
    <source>
        <dbReference type="ARBA" id="ARBA00010564"/>
    </source>
</evidence>
<feature type="binding site" evidence="10">
    <location>
        <position position="308"/>
    </location>
    <ligand>
        <name>[4Fe-4S] cluster</name>
        <dbReference type="ChEBI" id="CHEBI:49883"/>
    </ligand>
</feature>
<feature type="binding site" evidence="10">
    <location>
        <position position="408"/>
    </location>
    <ligand>
        <name>[4Fe-4S] cluster</name>
        <dbReference type="ChEBI" id="CHEBI:49883"/>
    </ligand>
</feature>
<organism evidence="12 13">
    <name type="scientific">Moelleriella libera RCEF 2490</name>
    <dbReference type="NCBI Taxonomy" id="1081109"/>
    <lineage>
        <taxon>Eukaryota</taxon>
        <taxon>Fungi</taxon>
        <taxon>Dikarya</taxon>
        <taxon>Ascomycota</taxon>
        <taxon>Pezizomycotina</taxon>
        <taxon>Sordariomycetes</taxon>
        <taxon>Hypocreomycetidae</taxon>
        <taxon>Hypocreales</taxon>
        <taxon>Clavicipitaceae</taxon>
        <taxon>Moelleriella</taxon>
    </lineage>
</organism>
<evidence type="ECO:0000256" key="6">
    <source>
        <dbReference type="ARBA" id="ARBA00023004"/>
    </source>
</evidence>
<evidence type="ECO:0000256" key="4">
    <source>
        <dbReference type="ARBA" id="ARBA00022705"/>
    </source>
</evidence>
<keyword evidence="3 9" id="KW-0639">Primosome</keyword>
<dbReference type="PANTHER" id="PTHR10537">
    <property type="entry name" value="DNA PRIMASE LARGE SUBUNIT"/>
    <property type="match status" value="1"/>
</dbReference>
<keyword evidence="4 9" id="KW-0235">DNA replication</keyword>
<comment type="caution">
    <text evidence="12">The sequence shown here is derived from an EMBL/GenBank/DDBJ whole genome shotgun (WGS) entry which is preliminary data.</text>
</comment>
<feature type="binding site" evidence="10">
    <location>
        <position position="391"/>
    </location>
    <ligand>
        <name>[4Fe-4S] cluster</name>
        <dbReference type="ChEBI" id="CHEBI:49883"/>
    </ligand>
</feature>
<keyword evidence="7 9" id="KW-0411">Iron-sulfur</keyword>
<dbReference type="GO" id="GO:0003697">
    <property type="term" value="F:single-stranded DNA binding"/>
    <property type="evidence" value="ECO:0007669"/>
    <property type="project" value="EnsemblFungi"/>
</dbReference>
<evidence type="ECO:0000256" key="2">
    <source>
        <dbReference type="ARBA" id="ARBA00022485"/>
    </source>
</evidence>
<evidence type="ECO:0000256" key="5">
    <source>
        <dbReference type="ARBA" id="ARBA00022723"/>
    </source>
</evidence>
<keyword evidence="8 9" id="KW-0238">DNA-binding</keyword>
<dbReference type="Pfam" id="PF04104">
    <property type="entry name" value="DNA_primase_lrg"/>
    <property type="match status" value="1"/>
</dbReference>
<evidence type="ECO:0000256" key="8">
    <source>
        <dbReference type="ARBA" id="ARBA00023125"/>
    </source>
</evidence>
<dbReference type="InterPro" id="IPR016558">
    <property type="entry name" value="DNA_primase_lsu_euk"/>
</dbReference>
<keyword evidence="5 9" id="KW-0479">Metal-binding</keyword>
<dbReference type="GO" id="GO:0051539">
    <property type="term" value="F:4 iron, 4 sulfur cluster binding"/>
    <property type="evidence" value="ECO:0007669"/>
    <property type="project" value="UniProtKB-UniRule"/>
</dbReference>
<evidence type="ECO:0000313" key="13">
    <source>
        <dbReference type="Proteomes" id="UP000078544"/>
    </source>
</evidence>
<gene>
    <name evidence="12" type="ORF">AAL_04747</name>
</gene>
<dbReference type="Gene3D" id="1.20.930.80">
    <property type="match status" value="1"/>
</dbReference>
<keyword evidence="13" id="KW-1185">Reference proteome</keyword>
<dbReference type="GO" id="GO:0005658">
    <property type="term" value="C:alpha DNA polymerase:primase complex"/>
    <property type="evidence" value="ECO:0007669"/>
    <property type="project" value="EnsemblFungi"/>
</dbReference>
<feature type="domain" description="DNA primase large subunit C-terminal" evidence="11">
    <location>
        <begin position="302"/>
        <end position="485"/>
    </location>
</feature>
<reference evidence="12 13" key="1">
    <citation type="journal article" date="2016" name="Genome Biol. Evol.">
        <title>Divergent and convergent evolution of fungal pathogenicity.</title>
        <authorList>
            <person name="Shang Y."/>
            <person name="Xiao G."/>
            <person name="Zheng P."/>
            <person name="Cen K."/>
            <person name="Zhan S."/>
            <person name="Wang C."/>
        </authorList>
    </citation>
    <scope>NUCLEOTIDE SEQUENCE [LARGE SCALE GENOMIC DNA]</scope>
    <source>
        <strain evidence="12 13">RCEF 2490</strain>
    </source>
</reference>
<evidence type="ECO:0000256" key="7">
    <source>
        <dbReference type="ARBA" id="ARBA00023014"/>
    </source>
</evidence>
<dbReference type="GO" id="GO:0006269">
    <property type="term" value="P:DNA replication, synthesis of primer"/>
    <property type="evidence" value="ECO:0007669"/>
    <property type="project" value="UniProtKB-KW"/>
</dbReference>
<dbReference type="FunFam" id="1.20.930.80:FF:000003">
    <property type="entry name" value="DNA primase large subunit"/>
    <property type="match status" value="1"/>
</dbReference>
<protein>
    <recommendedName>
        <fullName evidence="9">DNA primase large subunit</fullName>
    </recommendedName>
</protein>
<dbReference type="Proteomes" id="UP000078544">
    <property type="component" value="Unassembled WGS sequence"/>
</dbReference>
<name>A0A168BN59_9HYPO</name>
<keyword evidence="6 9" id="KW-0408">Iron</keyword>
<dbReference type="GO" id="GO:0046872">
    <property type="term" value="F:metal ion binding"/>
    <property type="evidence" value="ECO:0007669"/>
    <property type="project" value="UniProtKB-UniRule"/>
</dbReference>
<dbReference type="GO" id="GO:0006302">
    <property type="term" value="P:double-strand break repair"/>
    <property type="evidence" value="ECO:0007669"/>
    <property type="project" value="EnsemblFungi"/>
</dbReference>